<dbReference type="GO" id="GO:0003677">
    <property type="term" value="F:DNA binding"/>
    <property type="evidence" value="ECO:0007669"/>
    <property type="project" value="InterPro"/>
</dbReference>
<dbReference type="InterPro" id="IPR032710">
    <property type="entry name" value="NTF2-like_dom_sf"/>
</dbReference>
<evidence type="ECO:0000256" key="1">
    <source>
        <dbReference type="ARBA" id="ARBA00010641"/>
    </source>
</evidence>
<feature type="compositionally biased region" description="Basic and acidic residues" evidence="6">
    <location>
        <begin position="309"/>
        <end position="332"/>
    </location>
</feature>
<keyword evidence="5" id="KW-0804">Transcription</keyword>
<dbReference type="Proteomes" id="UP000616839">
    <property type="component" value="Unassembled WGS sequence"/>
</dbReference>
<dbReference type="InterPro" id="IPR013325">
    <property type="entry name" value="RNA_pol_sigma_r2"/>
</dbReference>
<dbReference type="InterPro" id="IPR036388">
    <property type="entry name" value="WH-like_DNA-bd_sf"/>
</dbReference>
<evidence type="ECO:0000259" key="7">
    <source>
        <dbReference type="Pfam" id="PF04542"/>
    </source>
</evidence>
<comment type="caution">
    <text evidence="9">The sequence shown here is derived from an EMBL/GenBank/DDBJ whole genome shotgun (WGS) entry which is preliminary data.</text>
</comment>
<evidence type="ECO:0000256" key="5">
    <source>
        <dbReference type="ARBA" id="ARBA00023163"/>
    </source>
</evidence>
<feature type="domain" description="RNA polymerase sigma-70 region 2" evidence="7">
    <location>
        <begin position="26"/>
        <end position="91"/>
    </location>
</feature>
<dbReference type="SUPFAM" id="SSF54427">
    <property type="entry name" value="NTF2-like"/>
    <property type="match status" value="1"/>
</dbReference>
<dbReference type="PANTHER" id="PTHR30173">
    <property type="entry name" value="SIGMA 19 FACTOR"/>
    <property type="match status" value="1"/>
</dbReference>
<dbReference type="Gene3D" id="1.10.1740.10">
    <property type="match status" value="1"/>
</dbReference>
<feature type="domain" description="RNA polymerase sigma factor 70 region 4 type 2" evidence="8">
    <location>
        <begin position="122"/>
        <end position="172"/>
    </location>
</feature>
<evidence type="ECO:0000256" key="3">
    <source>
        <dbReference type="ARBA" id="ARBA00023015"/>
    </source>
</evidence>
<evidence type="ECO:0000256" key="2">
    <source>
        <dbReference type="ARBA" id="ARBA00011344"/>
    </source>
</evidence>
<dbReference type="Pfam" id="PF04542">
    <property type="entry name" value="Sigma70_r2"/>
    <property type="match status" value="1"/>
</dbReference>
<gene>
    <name evidence="9" type="ORF">IE331_15575</name>
</gene>
<sequence>MRPLRFVTRADDDSGRVSAVERTEIFEAERPRLVGIAARVLGDRAEAEDVVQQTWLRLHRAAERIDGEDIESLPAWLTTVTTRLCLDRLRARIPAPVPDVAVAGTAPDPAEDLVLADTVGAALQVVLDRLSPRERVAFVLHDSFGFEFTTIAGVLATTPAAARKLASRARAKVGQPAAEDALADWEVVDAFMAAARAGDFDRLLRLLAPGAVVTADEAALRAGTPARIEGRGEVAAFFDGSARAALPVLVDERPGAAWFHRGEAKVLFDFTVADGRVEAIVFRAEAAVLARVQRRDGGAGRGRAARSHLAADDRQGDEPPRTHQQHGEGDRR</sequence>
<keyword evidence="4" id="KW-0731">Sigma factor</keyword>
<dbReference type="GO" id="GO:0016987">
    <property type="term" value="F:sigma factor activity"/>
    <property type="evidence" value="ECO:0007669"/>
    <property type="project" value="UniProtKB-KW"/>
</dbReference>
<evidence type="ECO:0000313" key="10">
    <source>
        <dbReference type="Proteomes" id="UP000616839"/>
    </source>
</evidence>
<dbReference type="Gene3D" id="3.10.450.50">
    <property type="match status" value="1"/>
</dbReference>
<dbReference type="InterPro" id="IPR013324">
    <property type="entry name" value="RNA_pol_sigma_r3/r4-like"/>
</dbReference>
<dbReference type="NCBIfam" id="TIGR02937">
    <property type="entry name" value="sigma70-ECF"/>
    <property type="match status" value="1"/>
</dbReference>
<comment type="similarity">
    <text evidence="1">Belongs to the sigma-70 factor family. ECF subfamily.</text>
</comment>
<evidence type="ECO:0000256" key="4">
    <source>
        <dbReference type="ARBA" id="ARBA00023082"/>
    </source>
</evidence>
<dbReference type="SUPFAM" id="SSF88946">
    <property type="entry name" value="Sigma2 domain of RNA polymerase sigma factors"/>
    <property type="match status" value="1"/>
</dbReference>
<reference evidence="9" key="1">
    <citation type="submission" date="2020-09" db="EMBL/GenBank/DDBJ databases">
        <title>Nocardioides sp. strain MJB4 16S ribosomal RNA gene Genome sequencing and assembly.</title>
        <authorList>
            <person name="Kim I."/>
        </authorList>
    </citation>
    <scope>NUCLEOTIDE SEQUENCE</scope>
    <source>
        <strain evidence="9">MJB4</strain>
    </source>
</reference>
<accession>A0A927KBB4</accession>
<evidence type="ECO:0000256" key="6">
    <source>
        <dbReference type="SAM" id="MobiDB-lite"/>
    </source>
</evidence>
<dbReference type="Gene3D" id="1.10.10.10">
    <property type="entry name" value="Winged helix-like DNA-binding domain superfamily/Winged helix DNA-binding domain"/>
    <property type="match status" value="1"/>
</dbReference>
<dbReference type="InterPro" id="IPR052704">
    <property type="entry name" value="ECF_Sigma-70_Domain"/>
</dbReference>
<dbReference type="Pfam" id="PF08281">
    <property type="entry name" value="Sigma70_r4_2"/>
    <property type="match status" value="1"/>
</dbReference>
<protein>
    <submittedName>
        <fullName evidence="9">Sigma-70 family RNA polymerase sigma factor</fullName>
    </submittedName>
</protein>
<dbReference type="InterPro" id="IPR007627">
    <property type="entry name" value="RNA_pol_sigma70_r2"/>
</dbReference>
<dbReference type="InterPro" id="IPR014284">
    <property type="entry name" value="RNA_pol_sigma-70_dom"/>
</dbReference>
<proteinExistence type="inferred from homology"/>
<comment type="subunit">
    <text evidence="2">Interacts transiently with the RNA polymerase catalytic core formed by RpoA, RpoB, RpoC and RpoZ (2 alpha, 1 beta, 1 beta' and 1 omega subunit) to form the RNA polymerase holoenzyme that can initiate transcription.</text>
</comment>
<organism evidence="9 10">
    <name type="scientific">Nocardioides donggukensis</name>
    <dbReference type="NCBI Taxonomy" id="2774019"/>
    <lineage>
        <taxon>Bacteria</taxon>
        <taxon>Bacillati</taxon>
        <taxon>Actinomycetota</taxon>
        <taxon>Actinomycetes</taxon>
        <taxon>Propionibacteriales</taxon>
        <taxon>Nocardioidaceae</taxon>
        <taxon>Nocardioides</taxon>
    </lineage>
</organism>
<name>A0A927KBB4_9ACTN</name>
<dbReference type="SUPFAM" id="SSF88659">
    <property type="entry name" value="Sigma3 and sigma4 domains of RNA polymerase sigma factors"/>
    <property type="match status" value="1"/>
</dbReference>
<dbReference type="PANTHER" id="PTHR30173:SF43">
    <property type="entry name" value="ECF RNA POLYMERASE SIGMA FACTOR SIGI-RELATED"/>
    <property type="match status" value="1"/>
</dbReference>
<dbReference type="InterPro" id="IPR013249">
    <property type="entry name" value="RNA_pol_sigma70_r4_t2"/>
</dbReference>
<dbReference type="EMBL" id="JACYXZ010000005">
    <property type="protein sequence ID" value="MBD8871045.1"/>
    <property type="molecule type" value="Genomic_DNA"/>
</dbReference>
<feature type="region of interest" description="Disordered" evidence="6">
    <location>
        <begin position="295"/>
        <end position="332"/>
    </location>
</feature>
<evidence type="ECO:0000259" key="8">
    <source>
        <dbReference type="Pfam" id="PF08281"/>
    </source>
</evidence>
<dbReference type="AlphaFoldDB" id="A0A927KBB4"/>
<keyword evidence="3" id="KW-0805">Transcription regulation</keyword>
<keyword evidence="10" id="KW-1185">Reference proteome</keyword>
<dbReference type="GO" id="GO:0006352">
    <property type="term" value="P:DNA-templated transcription initiation"/>
    <property type="evidence" value="ECO:0007669"/>
    <property type="project" value="InterPro"/>
</dbReference>
<evidence type="ECO:0000313" key="9">
    <source>
        <dbReference type="EMBL" id="MBD8871045.1"/>
    </source>
</evidence>